<evidence type="ECO:0000256" key="8">
    <source>
        <dbReference type="SAM" id="Phobius"/>
    </source>
</evidence>
<dbReference type="InterPro" id="IPR050297">
    <property type="entry name" value="LipidA_mod_glycosyltrf_83"/>
</dbReference>
<keyword evidence="6 8" id="KW-1133">Transmembrane helix</keyword>
<feature type="domain" description="Glycosyltransferase RgtA/B/C/D-like" evidence="9">
    <location>
        <begin position="51"/>
        <end position="204"/>
    </location>
</feature>
<dbReference type="GO" id="GO:0016763">
    <property type="term" value="F:pentosyltransferase activity"/>
    <property type="evidence" value="ECO:0007669"/>
    <property type="project" value="TreeGrafter"/>
</dbReference>
<dbReference type="PANTHER" id="PTHR33908">
    <property type="entry name" value="MANNOSYLTRANSFERASE YKCB-RELATED"/>
    <property type="match status" value="1"/>
</dbReference>
<feature type="transmembrane region" description="Helical" evidence="8">
    <location>
        <begin position="71"/>
        <end position="89"/>
    </location>
</feature>
<feature type="transmembrane region" description="Helical" evidence="8">
    <location>
        <begin position="101"/>
        <end position="120"/>
    </location>
</feature>
<dbReference type="GO" id="GO:0005886">
    <property type="term" value="C:plasma membrane"/>
    <property type="evidence" value="ECO:0007669"/>
    <property type="project" value="UniProtKB-SubCell"/>
</dbReference>
<evidence type="ECO:0000259" key="9">
    <source>
        <dbReference type="Pfam" id="PF13231"/>
    </source>
</evidence>
<evidence type="ECO:0000313" key="11">
    <source>
        <dbReference type="Proteomes" id="UP000183209"/>
    </source>
</evidence>
<dbReference type="Proteomes" id="UP000183209">
    <property type="component" value="Unassembled WGS sequence"/>
</dbReference>
<evidence type="ECO:0000256" key="4">
    <source>
        <dbReference type="ARBA" id="ARBA00022679"/>
    </source>
</evidence>
<evidence type="ECO:0000256" key="1">
    <source>
        <dbReference type="ARBA" id="ARBA00004651"/>
    </source>
</evidence>
<feature type="transmembrane region" description="Helical" evidence="8">
    <location>
        <begin position="287"/>
        <end position="306"/>
    </location>
</feature>
<evidence type="ECO:0000256" key="7">
    <source>
        <dbReference type="ARBA" id="ARBA00023136"/>
    </source>
</evidence>
<feature type="transmembrane region" description="Helical" evidence="8">
    <location>
        <begin position="126"/>
        <end position="142"/>
    </location>
</feature>
<evidence type="ECO:0000256" key="6">
    <source>
        <dbReference type="ARBA" id="ARBA00022989"/>
    </source>
</evidence>
<reference evidence="10 11" key="1">
    <citation type="submission" date="2016-10" db="EMBL/GenBank/DDBJ databases">
        <authorList>
            <person name="de Groot N.N."/>
        </authorList>
    </citation>
    <scope>NUCLEOTIDE SEQUENCE [LARGE SCALE GENOMIC DNA]</scope>
    <source>
        <strain evidence="10 11">CGMCC 1.6114</strain>
    </source>
</reference>
<keyword evidence="4 10" id="KW-0808">Transferase</keyword>
<sequence>MQQTKKSDQIVLIFLAALTGINLLQSHLTELIFDEAYYWYFAKDLAWGYFDHPPAVAFFVKLGSLLFDGELGVRFFAPWLLSGSIYFIWKLIESPKKHEHVLLFCLISSSLALLNAYGFFMLPDTPLIFFSTLFLFAYQAFLKKERVQNIFLLALSMALIMYSKYHAFLLIVFVILGNIRILLNLNFWKAIGLSLLFYTPHLVWLFENDFAPLRYHFFDRADSYYKISYTTEYLLGLIGIMGFASPWIYYSLVKTHSQNKFDKSLKYTVWGIIIFFLFSSFNRRTQAQWPMLIIIPLFIFVFRYAINHPKFKKGLTVASSVSLVVICYLRFAMLFPSLIPFSYETHGNKAWAMELKEKTNGLPVIFTNSYRNASMYSFYSGVDAYSLNDLKFRLNQYDLDTSELRFQNKKVAYITNSEAYSPSFSVQQAFKNRTLKGIIVANFSSWRKLKIETETQNIKSFSQPQPITIINPYNVNIPIEKLELHGVTLDEKKRIIDTLKIKVNDYDAPIIKANSFMNLKISILDHTPENIEKYFRLSISENELPYGFNGEIIPIK</sequence>
<proteinExistence type="predicted"/>
<keyword evidence="5 8" id="KW-0812">Transmembrane</keyword>
<dbReference type="EMBL" id="FPAG01000001">
    <property type="protein sequence ID" value="SFS35756.1"/>
    <property type="molecule type" value="Genomic_DNA"/>
</dbReference>
<feature type="transmembrane region" description="Helical" evidence="8">
    <location>
        <begin position="318"/>
        <end position="339"/>
    </location>
</feature>
<protein>
    <submittedName>
        <fullName evidence="10">Dolichyl-phosphate-mannose-protein mannosyltransferase</fullName>
    </submittedName>
</protein>
<dbReference type="InterPro" id="IPR038731">
    <property type="entry name" value="RgtA/B/C-like"/>
</dbReference>
<dbReference type="GO" id="GO:0009103">
    <property type="term" value="P:lipopolysaccharide biosynthetic process"/>
    <property type="evidence" value="ECO:0007669"/>
    <property type="project" value="UniProtKB-ARBA"/>
</dbReference>
<evidence type="ECO:0000313" key="10">
    <source>
        <dbReference type="EMBL" id="SFS35756.1"/>
    </source>
</evidence>
<dbReference type="Pfam" id="PF13231">
    <property type="entry name" value="PMT_2"/>
    <property type="match status" value="1"/>
</dbReference>
<name>A0A1I6P6E5_9FLAO</name>
<evidence type="ECO:0000256" key="3">
    <source>
        <dbReference type="ARBA" id="ARBA00022676"/>
    </source>
</evidence>
<dbReference type="OrthoDB" id="9813729at2"/>
<keyword evidence="7 8" id="KW-0472">Membrane</keyword>
<feature type="transmembrane region" description="Helical" evidence="8">
    <location>
        <begin position="264"/>
        <end position="281"/>
    </location>
</feature>
<evidence type="ECO:0000256" key="5">
    <source>
        <dbReference type="ARBA" id="ARBA00022692"/>
    </source>
</evidence>
<feature type="transmembrane region" description="Helical" evidence="8">
    <location>
        <begin position="233"/>
        <end position="252"/>
    </location>
</feature>
<comment type="subcellular location">
    <subcellularLocation>
        <location evidence="1">Cell membrane</location>
        <topology evidence="1">Multi-pass membrane protein</topology>
    </subcellularLocation>
</comment>
<dbReference type="PANTHER" id="PTHR33908:SF11">
    <property type="entry name" value="MEMBRANE PROTEIN"/>
    <property type="match status" value="1"/>
</dbReference>
<organism evidence="10 11">
    <name type="scientific">Zhouia amylolytica</name>
    <dbReference type="NCBI Taxonomy" id="376730"/>
    <lineage>
        <taxon>Bacteria</taxon>
        <taxon>Pseudomonadati</taxon>
        <taxon>Bacteroidota</taxon>
        <taxon>Flavobacteriia</taxon>
        <taxon>Flavobacteriales</taxon>
        <taxon>Flavobacteriaceae</taxon>
        <taxon>Zhouia</taxon>
    </lineage>
</organism>
<keyword evidence="3 10" id="KW-0328">Glycosyltransferase</keyword>
<accession>A0A1I6P6E5</accession>
<feature type="transmembrane region" description="Helical" evidence="8">
    <location>
        <begin position="149"/>
        <end position="176"/>
    </location>
</feature>
<keyword evidence="2" id="KW-1003">Cell membrane</keyword>
<dbReference type="RefSeq" id="WP_074976277.1">
    <property type="nucleotide sequence ID" value="NZ_FPAG01000001.1"/>
</dbReference>
<gene>
    <name evidence="10" type="ORF">SAMN04487906_0139</name>
</gene>
<evidence type="ECO:0000256" key="2">
    <source>
        <dbReference type="ARBA" id="ARBA00022475"/>
    </source>
</evidence>
<dbReference type="AlphaFoldDB" id="A0A1I6P6E5"/>